<dbReference type="PANTHER" id="PTHR11733">
    <property type="entry name" value="ZINC METALLOPROTEASE FAMILY M13 NEPRILYSIN-RELATED"/>
    <property type="match status" value="1"/>
</dbReference>
<dbReference type="GO" id="GO:0005886">
    <property type="term" value="C:plasma membrane"/>
    <property type="evidence" value="ECO:0007669"/>
    <property type="project" value="UniProtKB-SubCell"/>
</dbReference>
<sequence length="731" mass="83917">MELQQFSFVSNQTLSQYLLTPPRTENPTPITKDRKNDTEKIEDSQFKNLSSSQNKDSLSENSILTDFQRIKLKDIRKFARLAGHEHPEVITDIDSKICYKDDCLEAAKEFFISMDFAQEPCDDWKKFACEWRTLSTKTAFDQQTTLSLLVENQVKEILTTYNTDKDALTNAKSYYGTCLAWHQDFNRIDHTTAYLETFGNWPLLTGKKETPGNWTKLLVEILKIVSENVTPYILKVEPVAINEESLTLLKIDSGFTNLDVDVEDIKLLLEILRKKQSSSSEEVIEQISSMKNCMKSLTRVEFDAIQSPEVLSLKELQSKLAKSIPDSQLNMVNLFQEIFEGTDVKITPEMKMLTTVDSLIEYIKAVESCKTSAHGKLQKTKFEVLNNNIDTEETIEVFSHAISEEYITRYFKNSQIDVLNDLAENLKKGFTEVIRSISWLEVGAKDLIYDKISNAEILAGYPSWLLNEEAVEKYYKNIKFPVTGNSNQSQVYLVYRSTLLSRLNGKLTKMKLDNDLVDGWNYDIKAGFVGDTSVEYIPSLNQLRIPAGIIQVPFFSPDFPGYMNYGGLGSVVARELARLFDSDGIFTNADGETGLWLDEKSYKNYIDWTMRLQKDWGMNEISPKDKIASILGYHITVKGYEEHLKALKKEGKSEVKLPGLSEIPPEKLLQLKYTNVLCENYLIRRMVMKEDPNNYHHNFDSFALAPVTRNNKFLKLFECQHDIFNQSFDFM</sequence>
<evidence type="ECO:0000313" key="12">
    <source>
        <dbReference type="EMBL" id="ODM97612.1"/>
    </source>
</evidence>
<name>A0A1D2MXA2_ORCCI</name>
<evidence type="ECO:0000256" key="2">
    <source>
        <dbReference type="ARBA" id="ARBA00004401"/>
    </source>
</evidence>
<dbReference type="Proteomes" id="UP000094527">
    <property type="component" value="Unassembled WGS sequence"/>
</dbReference>
<dbReference type="PANTHER" id="PTHR11733:SF222">
    <property type="entry name" value="IP12942P"/>
    <property type="match status" value="1"/>
</dbReference>
<dbReference type="SUPFAM" id="SSF55486">
    <property type="entry name" value="Metalloproteases ('zincins'), catalytic domain"/>
    <property type="match status" value="1"/>
</dbReference>
<comment type="similarity">
    <text evidence="3">Belongs to the peptidase M13 family.</text>
</comment>
<dbReference type="PROSITE" id="PS51885">
    <property type="entry name" value="NEPRILYSIN"/>
    <property type="match status" value="1"/>
</dbReference>
<dbReference type="PRINTS" id="PR00786">
    <property type="entry name" value="NEPRILYSIN"/>
</dbReference>
<keyword evidence="5" id="KW-0479">Metal-binding</keyword>
<protein>
    <submittedName>
        <fullName evidence="12">Neprilysin-2</fullName>
    </submittedName>
</protein>
<comment type="caution">
    <text evidence="12">The sequence shown here is derived from an EMBL/GenBank/DDBJ whole genome shotgun (WGS) entry which is preliminary data.</text>
</comment>
<keyword evidence="13" id="KW-1185">Reference proteome</keyword>
<evidence type="ECO:0000256" key="5">
    <source>
        <dbReference type="ARBA" id="ARBA00022723"/>
    </source>
</evidence>
<evidence type="ECO:0000256" key="3">
    <source>
        <dbReference type="ARBA" id="ARBA00007357"/>
    </source>
</evidence>
<dbReference type="AlphaFoldDB" id="A0A1D2MXA2"/>
<proteinExistence type="inferred from homology"/>
<feature type="domain" description="Peptidase M13 C-terminal" evidence="10">
    <location>
        <begin position="536"/>
        <end position="721"/>
    </location>
</feature>
<comment type="cofactor">
    <cofactor evidence="1">
        <name>Zn(2+)</name>
        <dbReference type="ChEBI" id="CHEBI:29105"/>
    </cofactor>
</comment>
<evidence type="ECO:0000256" key="8">
    <source>
        <dbReference type="ARBA" id="ARBA00023049"/>
    </source>
</evidence>
<feature type="domain" description="Peptidase M13 N-terminal" evidence="11">
    <location>
        <begin position="120"/>
        <end position="462"/>
    </location>
</feature>
<dbReference type="Gene3D" id="1.10.1380.10">
    <property type="entry name" value="Neutral endopeptidase , domain2"/>
    <property type="match status" value="1"/>
</dbReference>
<dbReference type="Gene3D" id="3.40.390.10">
    <property type="entry name" value="Collagenase (Catalytic Domain)"/>
    <property type="match status" value="1"/>
</dbReference>
<dbReference type="OMA" id="FACEWRT"/>
<dbReference type="InterPro" id="IPR018497">
    <property type="entry name" value="Peptidase_M13_C"/>
</dbReference>
<dbReference type="GO" id="GO:0004222">
    <property type="term" value="F:metalloendopeptidase activity"/>
    <property type="evidence" value="ECO:0007669"/>
    <property type="project" value="InterPro"/>
</dbReference>
<keyword evidence="6" id="KW-0378">Hydrolase</keyword>
<dbReference type="InterPro" id="IPR000718">
    <property type="entry name" value="Peptidase_M13"/>
</dbReference>
<evidence type="ECO:0000256" key="1">
    <source>
        <dbReference type="ARBA" id="ARBA00001947"/>
    </source>
</evidence>
<feature type="compositionally biased region" description="Basic and acidic residues" evidence="9">
    <location>
        <begin position="31"/>
        <end position="45"/>
    </location>
</feature>
<evidence type="ECO:0000259" key="10">
    <source>
        <dbReference type="Pfam" id="PF01431"/>
    </source>
</evidence>
<keyword evidence="4" id="KW-0645">Protease</keyword>
<dbReference type="InterPro" id="IPR024079">
    <property type="entry name" value="MetalloPept_cat_dom_sf"/>
</dbReference>
<dbReference type="Pfam" id="PF01431">
    <property type="entry name" value="Peptidase_M13"/>
    <property type="match status" value="1"/>
</dbReference>
<dbReference type="OrthoDB" id="6476998at2759"/>
<accession>A0A1D2MXA2</accession>
<dbReference type="InterPro" id="IPR008753">
    <property type="entry name" value="Peptidase_M13_N"/>
</dbReference>
<organism evidence="12 13">
    <name type="scientific">Orchesella cincta</name>
    <name type="common">Springtail</name>
    <name type="synonym">Podura cincta</name>
    <dbReference type="NCBI Taxonomy" id="48709"/>
    <lineage>
        <taxon>Eukaryota</taxon>
        <taxon>Metazoa</taxon>
        <taxon>Ecdysozoa</taxon>
        <taxon>Arthropoda</taxon>
        <taxon>Hexapoda</taxon>
        <taxon>Collembola</taxon>
        <taxon>Entomobryomorpha</taxon>
        <taxon>Entomobryoidea</taxon>
        <taxon>Orchesellidae</taxon>
        <taxon>Orchesellinae</taxon>
        <taxon>Orchesella</taxon>
    </lineage>
</organism>
<dbReference type="Pfam" id="PF05649">
    <property type="entry name" value="Peptidase_M13_N"/>
    <property type="match status" value="1"/>
</dbReference>
<dbReference type="EMBL" id="LJIJ01000427">
    <property type="protein sequence ID" value="ODM97612.1"/>
    <property type="molecule type" value="Genomic_DNA"/>
</dbReference>
<reference evidence="12 13" key="1">
    <citation type="journal article" date="2016" name="Genome Biol. Evol.">
        <title>Gene Family Evolution Reflects Adaptation to Soil Environmental Stressors in the Genome of the Collembolan Orchesella cincta.</title>
        <authorList>
            <person name="Faddeeva-Vakhrusheva A."/>
            <person name="Derks M.F."/>
            <person name="Anvar S.Y."/>
            <person name="Agamennone V."/>
            <person name="Suring W."/>
            <person name="Smit S."/>
            <person name="van Straalen N.M."/>
            <person name="Roelofs D."/>
        </authorList>
    </citation>
    <scope>NUCLEOTIDE SEQUENCE [LARGE SCALE GENOMIC DNA]</scope>
    <source>
        <tissue evidence="12">Mixed pool</tissue>
    </source>
</reference>
<dbReference type="STRING" id="48709.A0A1D2MXA2"/>
<feature type="compositionally biased region" description="Polar residues" evidence="9">
    <location>
        <begin position="46"/>
        <end position="56"/>
    </location>
</feature>
<evidence type="ECO:0000256" key="7">
    <source>
        <dbReference type="ARBA" id="ARBA00022833"/>
    </source>
</evidence>
<feature type="compositionally biased region" description="Polar residues" evidence="9">
    <location>
        <begin position="17"/>
        <end position="29"/>
    </location>
</feature>
<evidence type="ECO:0000256" key="6">
    <source>
        <dbReference type="ARBA" id="ARBA00022801"/>
    </source>
</evidence>
<dbReference type="InterPro" id="IPR042089">
    <property type="entry name" value="Peptidase_M13_dom_2"/>
</dbReference>
<evidence type="ECO:0000256" key="4">
    <source>
        <dbReference type="ARBA" id="ARBA00022670"/>
    </source>
</evidence>
<keyword evidence="8" id="KW-0482">Metalloprotease</keyword>
<evidence type="ECO:0000259" key="11">
    <source>
        <dbReference type="Pfam" id="PF05649"/>
    </source>
</evidence>
<keyword evidence="7" id="KW-0862">Zinc</keyword>
<evidence type="ECO:0000256" key="9">
    <source>
        <dbReference type="SAM" id="MobiDB-lite"/>
    </source>
</evidence>
<comment type="subcellular location">
    <subcellularLocation>
        <location evidence="2">Cell membrane</location>
        <topology evidence="2">Single-pass type II membrane protein</topology>
    </subcellularLocation>
</comment>
<gene>
    <name evidence="12" type="ORF">Ocin01_09057</name>
</gene>
<feature type="region of interest" description="Disordered" evidence="9">
    <location>
        <begin position="17"/>
        <end position="56"/>
    </location>
</feature>
<dbReference type="GO" id="GO:0046872">
    <property type="term" value="F:metal ion binding"/>
    <property type="evidence" value="ECO:0007669"/>
    <property type="project" value="UniProtKB-KW"/>
</dbReference>
<dbReference type="GO" id="GO:0006508">
    <property type="term" value="P:proteolysis"/>
    <property type="evidence" value="ECO:0007669"/>
    <property type="project" value="UniProtKB-KW"/>
</dbReference>
<evidence type="ECO:0000313" key="13">
    <source>
        <dbReference type="Proteomes" id="UP000094527"/>
    </source>
</evidence>